<evidence type="ECO:0000313" key="2">
    <source>
        <dbReference type="EMBL" id="AEU36445.1"/>
    </source>
</evidence>
<name>G8NUJ4_GRAMM</name>
<reference evidence="2 3" key="1">
    <citation type="submission" date="2011-11" db="EMBL/GenBank/DDBJ databases">
        <title>Complete sequence of Granulicella mallensis MP5ACTX8.</title>
        <authorList>
            <consortium name="US DOE Joint Genome Institute"/>
            <person name="Lucas S."/>
            <person name="Copeland A."/>
            <person name="Lapidus A."/>
            <person name="Cheng J.-F."/>
            <person name="Goodwin L."/>
            <person name="Pitluck S."/>
            <person name="Peters L."/>
            <person name="Lu M."/>
            <person name="Detter J.C."/>
            <person name="Han C."/>
            <person name="Tapia R."/>
            <person name="Land M."/>
            <person name="Hauser L."/>
            <person name="Kyrpides N."/>
            <person name="Ivanova N."/>
            <person name="Mikhailova N."/>
            <person name="Pagani I."/>
            <person name="Rawat S."/>
            <person name="Mannisto M."/>
            <person name="Haggblom M."/>
            <person name="Woyke T."/>
        </authorList>
    </citation>
    <scope>NUCLEOTIDE SEQUENCE [LARGE SCALE GENOMIC DNA]</scope>
    <source>
        <strain evidence="3">ATCC BAA-1857 / DSM 23137 / MP5ACTX8</strain>
    </source>
</reference>
<dbReference type="OrthoDB" id="263516at2"/>
<dbReference type="STRING" id="682795.AciX8_2116"/>
<sequence length="533" mass="59229">MGTLEEAKYIGGGLSLRRAVGSLVAVMVLSAALPSWSQAASPAKQDPKPTPSPQSGATSPQVDLRLTKLQERQLLAKLDDTFHFVSKDTGLEIKRPIKSKFTSRDEVSKFLRKKFDEDKDTKRMENSELVLKKFGLLDRDFHLRPFMLSLLTEQIAGFYDNKTQTMNLLDWVPLDQQEPVMAHELTHALQDQRVGLTKWENQEQEGIAKDVGEDNKHIQTDEVDTAREAVLEGQAMVTFADYMLRDSGKTLKDMPQVGEQLRSGAGDMGDSPVLARAPLLLQQSLLFPYSEGLAFEQEILVKTGPAHAFAGVLDNPPSSSFEIMHPDKFLAHVPVPVMRMPDIHPLLEEAGYAPYDIGVMGELDVRMTAELFGGRPLAEALAPNWNGGLYYAAQRKNATEAEKQTTASLALLYSSRWKNDDSARSFFTVFEEELPRQYDGLKRRKQDEKDETERVYSTHEGDVFLSVVDDRVWVSEGFDLALARKLRDAVDGAQGVGPIQVASSVKGKELTAGLSHWMGSLGVVLPRVDAVSR</sequence>
<keyword evidence="3" id="KW-1185">Reference proteome</keyword>
<evidence type="ECO:0000256" key="1">
    <source>
        <dbReference type="SAM" id="MobiDB-lite"/>
    </source>
</evidence>
<organism evidence="2 3">
    <name type="scientific">Granulicella mallensis (strain ATCC BAA-1857 / DSM 23137 / MP5ACTX8)</name>
    <dbReference type="NCBI Taxonomy" id="682795"/>
    <lineage>
        <taxon>Bacteria</taxon>
        <taxon>Pseudomonadati</taxon>
        <taxon>Acidobacteriota</taxon>
        <taxon>Terriglobia</taxon>
        <taxon>Terriglobales</taxon>
        <taxon>Acidobacteriaceae</taxon>
        <taxon>Granulicella</taxon>
    </lineage>
</organism>
<dbReference type="HOGENOM" id="CLU_038349_0_0_0"/>
<dbReference type="AlphaFoldDB" id="G8NUJ4"/>
<protein>
    <submittedName>
        <fullName evidence="2">Uncharacterized protein</fullName>
    </submittedName>
</protein>
<dbReference type="RefSeq" id="WP_014265323.1">
    <property type="nucleotide sequence ID" value="NC_016631.1"/>
</dbReference>
<accession>G8NUJ4</accession>
<dbReference type="EMBL" id="CP003130">
    <property type="protein sequence ID" value="AEU36445.1"/>
    <property type="molecule type" value="Genomic_DNA"/>
</dbReference>
<dbReference type="eggNOG" id="COG2856">
    <property type="taxonomic scope" value="Bacteria"/>
</dbReference>
<evidence type="ECO:0000313" key="3">
    <source>
        <dbReference type="Proteomes" id="UP000007113"/>
    </source>
</evidence>
<proteinExistence type="predicted"/>
<gene>
    <name evidence="2" type="ordered locus">AciX8_2116</name>
</gene>
<dbReference type="KEGG" id="gma:AciX8_2116"/>
<feature type="region of interest" description="Disordered" evidence="1">
    <location>
        <begin position="39"/>
        <end position="61"/>
    </location>
</feature>
<dbReference type="Proteomes" id="UP000007113">
    <property type="component" value="Chromosome"/>
</dbReference>